<dbReference type="OrthoDB" id="6730379at2759"/>
<dbReference type="STRING" id="1408163.A0A0F4YSM9"/>
<keyword evidence="9" id="KW-1185">Reference proteome</keyword>
<dbReference type="EMBL" id="LASV01000191">
    <property type="protein sequence ID" value="KKA21287.1"/>
    <property type="molecule type" value="Genomic_DNA"/>
</dbReference>
<dbReference type="GO" id="GO:0022857">
    <property type="term" value="F:transmembrane transporter activity"/>
    <property type="evidence" value="ECO:0007669"/>
    <property type="project" value="TreeGrafter"/>
</dbReference>
<comment type="subcellular location">
    <subcellularLocation>
        <location evidence="1">Membrane</location>
        <topology evidence="1">Multi-pass membrane protein</topology>
    </subcellularLocation>
</comment>
<gene>
    <name evidence="8" type="ORF">T310_4663</name>
</gene>
<evidence type="ECO:0000256" key="4">
    <source>
        <dbReference type="ARBA" id="ARBA00022989"/>
    </source>
</evidence>
<dbReference type="GeneID" id="25317010"/>
<proteinExistence type="predicted"/>
<comment type="caution">
    <text evidence="8">The sequence shown here is derived from an EMBL/GenBank/DDBJ whole genome shotgun (WGS) entry which is preliminary data.</text>
</comment>
<dbReference type="PANTHER" id="PTHR43791">
    <property type="entry name" value="PERMEASE-RELATED"/>
    <property type="match status" value="1"/>
</dbReference>
<dbReference type="PANTHER" id="PTHR43791:SF40">
    <property type="entry name" value="THIAMINE PATHWAY TRANSPORTER THI73"/>
    <property type="match status" value="1"/>
</dbReference>
<accession>A0A0F4YSM9</accession>
<dbReference type="Proteomes" id="UP000053958">
    <property type="component" value="Unassembled WGS sequence"/>
</dbReference>
<keyword evidence="3 7" id="KW-0812">Transmembrane</keyword>
<feature type="transmembrane region" description="Helical" evidence="7">
    <location>
        <begin position="360"/>
        <end position="380"/>
    </location>
</feature>
<dbReference type="AlphaFoldDB" id="A0A0F4YSM9"/>
<dbReference type="SUPFAM" id="SSF103473">
    <property type="entry name" value="MFS general substrate transporter"/>
    <property type="match status" value="1"/>
</dbReference>
<keyword evidence="5 7" id="KW-0472">Membrane</keyword>
<reference evidence="8 9" key="1">
    <citation type="submission" date="2015-04" db="EMBL/GenBank/DDBJ databases">
        <authorList>
            <person name="Heijne W.H."/>
            <person name="Fedorova N.D."/>
            <person name="Nierman W.C."/>
            <person name="Vollebregt A.W."/>
            <person name="Zhao Z."/>
            <person name="Wu L."/>
            <person name="Kumar M."/>
            <person name="Stam H."/>
            <person name="van den Berg M.A."/>
            <person name="Pel H.J."/>
        </authorList>
    </citation>
    <scope>NUCLEOTIDE SEQUENCE [LARGE SCALE GENOMIC DNA]</scope>
    <source>
        <strain evidence="8 9">CBS 393.64</strain>
    </source>
</reference>
<evidence type="ECO:0000256" key="3">
    <source>
        <dbReference type="ARBA" id="ARBA00022692"/>
    </source>
</evidence>
<evidence type="ECO:0000313" key="9">
    <source>
        <dbReference type="Proteomes" id="UP000053958"/>
    </source>
</evidence>
<sequence>MELNQSLDGRLAHKPASSIDNSDEALKFLAREQQAGVVLDITETRALRWRIDLRIMPILMTIYFLQYLDKTLLNYAAVMGIKDFLPGNDYNNLGTIFYVGYLLCVPDGRKGPPRRVRGLRRAVPGPHHRHVVDQARAVASDGPVVHADRHGADCGSERFIWLSAGALGQVGELADSVSFYGLLHSPSRHHHHPPPPRQPHDSPVSHRAGAHRRHRARVRQPDRHREQAVQAVPGLLFRDKETWPLFFITLLAMIDNGAVSNFSSIIIASFGFSTGRTTIVQMPSGAVSIVATFAATYLVGAIGHRSYIIALITLPSILGLSDSYEVGKLFGVYLLNSCPAMLPIIYSWNSANTSGYTKRAMRNALTLMAFCVGNLIGPQMFQASDAPDYNPAKIALIASMAAVVVLALVLQQHMVWENAKRDREEESTADTPGVRPRGENVGFLDLTDIENRGFRYVY</sequence>
<dbReference type="Gene3D" id="1.20.1250.20">
    <property type="entry name" value="MFS general substrate transporter like domains"/>
    <property type="match status" value="1"/>
</dbReference>
<dbReference type="RefSeq" id="XP_013327899.1">
    <property type="nucleotide sequence ID" value="XM_013472445.1"/>
</dbReference>
<feature type="transmembrane region" description="Helical" evidence="7">
    <location>
        <begin position="392"/>
        <end position="410"/>
    </location>
</feature>
<evidence type="ECO:0000256" key="1">
    <source>
        <dbReference type="ARBA" id="ARBA00004141"/>
    </source>
</evidence>
<feature type="region of interest" description="Disordered" evidence="6">
    <location>
        <begin position="184"/>
        <end position="225"/>
    </location>
</feature>
<evidence type="ECO:0000256" key="5">
    <source>
        <dbReference type="ARBA" id="ARBA00023136"/>
    </source>
</evidence>
<evidence type="ECO:0000256" key="6">
    <source>
        <dbReference type="SAM" id="MobiDB-lite"/>
    </source>
</evidence>
<feature type="transmembrane region" description="Helical" evidence="7">
    <location>
        <begin position="278"/>
        <end position="299"/>
    </location>
</feature>
<organism evidence="8 9">
    <name type="scientific">Rasamsonia emersonii (strain ATCC 16479 / CBS 393.64 / IMI 116815)</name>
    <dbReference type="NCBI Taxonomy" id="1408163"/>
    <lineage>
        <taxon>Eukaryota</taxon>
        <taxon>Fungi</taxon>
        <taxon>Dikarya</taxon>
        <taxon>Ascomycota</taxon>
        <taxon>Pezizomycotina</taxon>
        <taxon>Eurotiomycetes</taxon>
        <taxon>Eurotiomycetidae</taxon>
        <taxon>Eurotiales</taxon>
        <taxon>Trichocomaceae</taxon>
        <taxon>Rasamsonia</taxon>
    </lineage>
</organism>
<evidence type="ECO:0000256" key="7">
    <source>
        <dbReference type="SAM" id="Phobius"/>
    </source>
</evidence>
<feature type="compositionally biased region" description="Basic residues" evidence="6">
    <location>
        <begin position="208"/>
        <end position="218"/>
    </location>
</feature>
<keyword evidence="2" id="KW-0813">Transport</keyword>
<protein>
    <recommendedName>
        <fullName evidence="10">Allantoate permease</fullName>
    </recommendedName>
</protein>
<dbReference type="InterPro" id="IPR036259">
    <property type="entry name" value="MFS_trans_sf"/>
</dbReference>
<feature type="transmembrane region" description="Helical" evidence="7">
    <location>
        <begin position="245"/>
        <end position="272"/>
    </location>
</feature>
<dbReference type="GO" id="GO:0016020">
    <property type="term" value="C:membrane"/>
    <property type="evidence" value="ECO:0007669"/>
    <property type="project" value="UniProtKB-SubCell"/>
</dbReference>
<keyword evidence="4 7" id="KW-1133">Transmembrane helix</keyword>
<evidence type="ECO:0000256" key="2">
    <source>
        <dbReference type="ARBA" id="ARBA00022448"/>
    </source>
</evidence>
<evidence type="ECO:0008006" key="10">
    <source>
        <dbReference type="Google" id="ProtNLM"/>
    </source>
</evidence>
<evidence type="ECO:0000313" key="8">
    <source>
        <dbReference type="EMBL" id="KKA21287.1"/>
    </source>
</evidence>
<name>A0A0F4YSM9_RASE3</name>
<feature type="transmembrane region" description="Helical" evidence="7">
    <location>
        <begin position="330"/>
        <end position="348"/>
    </location>
</feature>